<feature type="transmembrane region" description="Helical" evidence="5">
    <location>
        <begin position="52"/>
        <end position="71"/>
    </location>
</feature>
<dbReference type="InterPro" id="IPR050327">
    <property type="entry name" value="Proton-linked_MCT"/>
</dbReference>
<feature type="transmembrane region" description="Helical" evidence="5">
    <location>
        <begin position="83"/>
        <end position="102"/>
    </location>
</feature>
<dbReference type="SUPFAM" id="SSF103473">
    <property type="entry name" value="MFS general substrate transporter"/>
    <property type="match status" value="1"/>
</dbReference>
<feature type="transmembrane region" description="Helical" evidence="5">
    <location>
        <begin position="172"/>
        <end position="192"/>
    </location>
</feature>
<sequence length="407" mass="41984">MDMEITLVRPSRRPWRVASGAALAIVVAGSFSTLAGLLVGPLHEDLGWSRSSVGLGSLVNMVVYGATAPFAAALTDRLGMRRVATGALLLVGAGAALTTTMTSPWQFVLYWGVLVGLGTGATAATFAATVGERWFTARRGLVTGMLTAAGVIGQFAFLPLLSWIVESYEWRVAAYVLTGAATLACPAVWASVRDPEAAAGPKAVESRALAVLGRAARTAPFWLLAGTFAVCGASTNGVLWTHFAPAAHDHGMPVTVAASLLSVIGLCNVAGTVGSGWATDRFDARRLLTAYYALRALCLFALPLLLAATVDVPLLAFAVLFGLLDVATVPPTVALCRAHFGADAPVVFGWVSTAHQVGAGAVAFAGGLARDAFGSYDVMWVGVGVLCVAASLVVLVVRGVPECRTTV</sequence>
<feature type="transmembrane region" description="Helical" evidence="5">
    <location>
        <begin position="221"/>
        <end position="243"/>
    </location>
</feature>
<dbReference type="PANTHER" id="PTHR11360:SF284">
    <property type="entry name" value="EG:103B4.3 PROTEIN-RELATED"/>
    <property type="match status" value="1"/>
</dbReference>
<organism evidence="7 8">
    <name type="scientific">Streptomyces alfalfae</name>
    <dbReference type="NCBI Taxonomy" id="1642299"/>
    <lineage>
        <taxon>Bacteria</taxon>
        <taxon>Bacillati</taxon>
        <taxon>Actinomycetota</taxon>
        <taxon>Actinomycetes</taxon>
        <taxon>Kitasatosporales</taxon>
        <taxon>Streptomycetaceae</taxon>
        <taxon>Streptomyces</taxon>
    </lineage>
</organism>
<evidence type="ECO:0000259" key="6">
    <source>
        <dbReference type="PROSITE" id="PS50850"/>
    </source>
</evidence>
<keyword evidence="2 5" id="KW-0812">Transmembrane</keyword>
<protein>
    <submittedName>
        <fullName evidence="7">MFS transporter</fullName>
    </submittedName>
</protein>
<name>A0A7T4PG27_9ACTN</name>
<comment type="subcellular location">
    <subcellularLocation>
        <location evidence="1">Cell membrane</location>
        <topology evidence="1">Multi-pass membrane protein</topology>
    </subcellularLocation>
</comment>
<dbReference type="InterPro" id="IPR036259">
    <property type="entry name" value="MFS_trans_sf"/>
</dbReference>
<dbReference type="RefSeq" id="WP_198502714.1">
    <property type="nucleotide sequence ID" value="NZ_CP065959.1"/>
</dbReference>
<keyword evidence="4 5" id="KW-0472">Membrane</keyword>
<feature type="transmembrane region" description="Helical" evidence="5">
    <location>
        <begin position="140"/>
        <end position="160"/>
    </location>
</feature>
<evidence type="ECO:0000313" key="7">
    <source>
        <dbReference type="EMBL" id="QQC89489.1"/>
    </source>
</evidence>
<reference evidence="7 8" key="1">
    <citation type="submission" date="2020-12" db="EMBL/GenBank/DDBJ databases">
        <title>Identification and biosynthesis of polyene macrolides produced by Streptomyces alfalfae Men-myco-93-63.</title>
        <authorList>
            <person name="Liu D."/>
            <person name="Li Y."/>
            <person name="Liu L."/>
            <person name="Han X."/>
            <person name="Shen F."/>
        </authorList>
    </citation>
    <scope>NUCLEOTIDE SEQUENCE [LARGE SCALE GENOMIC DNA]</scope>
    <source>
        <strain evidence="7 8">Men-myco-93-63</strain>
    </source>
</reference>
<dbReference type="AlphaFoldDB" id="A0A7T4PG27"/>
<feature type="transmembrane region" description="Helical" evidence="5">
    <location>
        <begin position="378"/>
        <end position="397"/>
    </location>
</feature>
<dbReference type="PANTHER" id="PTHR11360">
    <property type="entry name" value="MONOCARBOXYLATE TRANSPORTER"/>
    <property type="match status" value="1"/>
</dbReference>
<dbReference type="Gene3D" id="1.20.1250.20">
    <property type="entry name" value="MFS general substrate transporter like domains"/>
    <property type="match status" value="2"/>
</dbReference>
<dbReference type="Proteomes" id="UP000596130">
    <property type="component" value="Chromosome"/>
</dbReference>
<evidence type="ECO:0000256" key="3">
    <source>
        <dbReference type="ARBA" id="ARBA00022989"/>
    </source>
</evidence>
<dbReference type="GO" id="GO:0005886">
    <property type="term" value="C:plasma membrane"/>
    <property type="evidence" value="ECO:0007669"/>
    <property type="project" value="UniProtKB-SubCell"/>
</dbReference>
<feature type="transmembrane region" description="Helical" evidence="5">
    <location>
        <begin position="108"/>
        <end position="128"/>
    </location>
</feature>
<dbReference type="InterPro" id="IPR011701">
    <property type="entry name" value="MFS"/>
</dbReference>
<evidence type="ECO:0000256" key="5">
    <source>
        <dbReference type="SAM" id="Phobius"/>
    </source>
</evidence>
<dbReference type="PROSITE" id="PS50850">
    <property type="entry name" value="MFS"/>
    <property type="match status" value="1"/>
</dbReference>
<dbReference type="InterPro" id="IPR020846">
    <property type="entry name" value="MFS_dom"/>
</dbReference>
<evidence type="ECO:0000256" key="1">
    <source>
        <dbReference type="ARBA" id="ARBA00004651"/>
    </source>
</evidence>
<accession>A0A7T4PG27</accession>
<feature type="domain" description="Major facilitator superfamily (MFS) profile" evidence="6">
    <location>
        <begin position="17"/>
        <end position="402"/>
    </location>
</feature>
<gene>
    <name evidence="7" type="ORF">I8755_14475</name>
</gene>
<evidence type="ECO:0000256" key="2">
    <source>
        <dbReference type="ARBA" id="ARBA00022692"/>
    </source>
</evidence>
<dbReference type="CDD" id="cd17355">
    <property type="entry name" value="MFS_YcxA_like"/>
    <property type="match status" value="1"/>
</dbReference>
<feature type="transmembrane region" description="Helical" evidence="5">
    <location>
        <begin position="347"/>
        <end position="366"/>
    </location>
</feature>
<feature type="transmembrane region" description="Helical" evidence="5">
    <location>
        <begin position="255"/>
        <end position="278"/>
    </location>
</feature>
<dbReference type="GO" id="GO:0022857">
    <property type="term" value="F:transmembrane transporter activity"/>
    <property type="evidence" value="ECO:0007669"/>
    <property type="project" value="InterPro"/>
</dbReference>
<evidence type="ECO:0000256" key="4">
    <source>
        <dbReference type="ARBA" id="ARBA00023136"/>
    </source>
</evidence>
<feature type="transmembrane region" description="Helical" evidence="5">
    <location>
        <begin position="290"/>
        <end position="308"/>
    </location>
</feature>
<evidence type="ECO:0000313" key="8">
    <source>
        <dbReference type="Proteomes" id="UP000596130"/>
    </source>
</evidence>
<feature type="transmembrane region" description="Helical" evidence="5">
    <location>
        <begin position="314"/>
        <end position="335"/>
    </location>
</feature>
<dbReference type="EMBL" id="CP065959">
    <property type="protein sequence ID" value="QQC89489.1"/>
    <property type="molecule type" value="Genomic_DNA"/>
</dbReference>
<feature type="transmembrane region" description="Helical" evidence="5">
    <location>
        <begin position="21"/>
        <end position="40"/>
    </location>
</feature>
<proteinExistence type="predicted"/>
<keyword evidence="3 5" id="KW-1133">Transmembrane helix</keyword>
<dbReference type="Pfam" id="PF07690">
    <property type="entry name" value="MFS_1"/>
    <property type="match status" value="1"/>
</dbReference>